<evidence type="ECO:0000313" key="8">
    <source>
        <dbReference type="EMBL" id="NDY58660.1"/>
    </source>
</evidence>
<evidence type="ECO:0000259" key="7">
    <source>
        <dbReference type="PROSITE" id="PS51918"/>
    </source>
</evidence>
<name>A0A7K3NR24_9BACT</name>
<dbReference type="SFLD" id="SFLDG01067">
    <property type="entry name" value="SPASM/twitch_domain_containing"/>
    <property type="match status" value="1"/>
</dbReference>
<evidence type="ECO:0000256" key="6">
    <source>
        <dbReference type="ARBA" id="ARBA00023014"/>
    </source>
</evidence>
<accession>A0A7K3NR24</accession>
<dbReference type="AlphaFoldDB" id="A0A7K3NR24"/>
<dbReference type="RefSeq" id="WP_163303731.1">
    <property type="nucleotide sequence ID" value="NZ_JAAGRQ010000125.1"/>
</dbReference>
<dbReference type="InterPro" id="IPR013785">
    <property type="entry name" value="Aldolase_TIM"/>
</dbReference>
<evidence type="ECO:0000256" key="3">
    <source>
        <dbReference type="ARBA" id="ARBA00022691"/>
    </source>
</evidence>
<keyword evidence="9" id="KW-1185">Reference proteome</keyword>
<keyword evidence="5" id="KW-0408">Iron</keyword>
<dbReference type="CDD" id="cd01335">
    <property type="entry name" value="Radical_SAM"/>
    <property type="match status" value="1"/>
</dbReference>
<dbReference type="InterPro" id="IPR058240">
    <property type="entry name" value="rSAM_sf"/>
</dbReference>
<protein>
    <submittedName>
        <fullName evidence="8">Radical SAM protein</fullName>
    </submittedName>
</protein>
<evidence type="ECO:0000313" key="9">
    <source>
        <dbReference type="Proteomes" id="UP000469724"/>
    </source>
</evidence>
<dbReference type="EMBL" id="JAAGRQ010000125">
    <property type="protein sequence ID" value="NDY58660.1"/>
    <property type="molecule type" value="Genomic_DNA"/>
</dbReference>
<keyword evidence="3" id="KW-0949">S-adenosyl-L-methionine</keyword>
<evidence type="ECO:0000256" key="2">
    <source>
        <dbReference type="ARBA" id="ARBA00022485"/>
    </source>
</evidence>
<dbReference type="SUPFAM" id="SSF102114">
    <property type="entry name" value="Radical SAM enzymes"/>
    <property type="match status" value="1"/>
</dbReference>
<keyword evidence="2" id="KW-0004">4Fe-4S</keyword>
<sequence length="375" mass="42420">MIVYEHGRWRSRLGRWRKRLFSILLPHLTPRRAVNLAACEMARMLRLSHVPARPCQLYVEVSSSCQLRCPGCLAYAPGWERRLMDMETFQAALDAFAPWLVNVELYGWGEPFLNRDIFRMIKVCKTKKLFTRTSTNGNAMQRGDAKRLVDSGLDQLNVSLDGATQETYARYRRGGSLATALAALADIVEAKHRAGAKHPFIEWQFIVSRHNYGEIDAVRRLAREIGVDILRLDLPFSLTHIDEADDPQAVERWLAEDPRYRLWAGAGSPGGHAFPGACGYLWTALQVNVHGRVNLCPNRLGSMHVLSDPVTPDGPSVNALWNMPFFLQARRHFERHPRLAPEGTHPCAACREFRQPWKETASGTRQRGTGVRSDG</sequence>
<proteinExistence type="predicted"/>
<dbReference type="GO" id="GO:0046872">
    <property type="term" value="F:metal ion binding"/>
    <property type="evidence" value="ECO:0007669"/>
    <property type="project" value="UniProtKB-KW"/>
</dbReference>
<dbReference type="PROSITE" id="PS51918">
    <property type="entry name" value="RADICAL_SAM"/>
    <property type="match status" value="1"/>
</dbReference>
<keyword evidence="6" id="KW-0411">Iron-sulfur</keyword>
<dbReference type="Gene3D" id="3.20.20.70">
    <property type="entry name" value="Aldolase class I"/>
    <property type="match status" value="1"/>
</dbReference>
<keyword evidence="4" id="KW-0479">Metal-binding</keyword>
<organism evidence="8 9">
    <name type="scientific">Desulfolutivibrio sulfodismutans</name>
    <dbReference type="NCBI Taxonomy" id="63561"/>
    <lineage>
        <taxon>Bacteria</taxon>
        <taxon>Pseudomonadati</taxon>
        <taxon>Thermodesulfobacteriota</taxon>
        <taxon>Desulfovibrionia</taxon>
        <taxon>Desulfovibrionales</taxon>
        <taxon>Desulfovibrionaceae</taxon>
        <taxon>Desulfolutivibrio</taxon>
    </lineage>
</organism>
<comment type="caution">
    <text evidence="8">The sequence shown here is derived from an EMBL/GenBank/DDBJ whole genome shotgun (WGS) entry which is preliminary data.</text>
</comment>
<gene>
    <name evidence="8" type="ORF">G3N56_18145</name>
</gene>
<evidence type="ECO:0000256" key="5">
    <source>
        <dbReference type="ARBA" id="ARBA00023004"/>
    </source>
</evidence>
<dbReference type="PANTHER" id="PTHR11228">
    <property type="entry name" value="RADICAL SAM DOMAIN PROTEIN"/>
    <property type="match status" value="1"/>
</dbReference>
<reference evidence="8 9" key="1">
    <citation type="submission" date="2020-02" db="EMBL/GenBank/DDBJ databases">
        <title>Comparative genomics of sulfur disproportionating microorganisms.</title>
        <authorList>
            <person name="Ward L.M."/>
            <person name="Bertran E."/>
            <person name="Johnston D.T."/>
        </authorList>
    </citation>
    <scope>NUCLEOTIDE SEQUENCE [LARGE SCALE GENOMIC DNA]</scope>
    <source>
        <strain evidence="8 9">DSM 3696</strain>
    </source>
</reference>
<dbReference type="SFLD" id="SFLDG01387">
    <property type="entry name" value="BtrN-like_SPASM_domain_contain"/>
    <property type="match status" value="1"/>
</dbReference>
<dbReference type="InterPro" id="IPR007197">
    <property type="entry name" value="rSAM"/>
</dbReference>
<feature type="domain" description="Radical SAM core" evidence="7">
    <location>
        <begin position="51"/>
        <end position="273"/>
    </location>
</feature>
<dbReference type="Pfam" id="PF04055">
    <property type="entry name" value="Radical_SAM"/>
    <property type="match status" value="1"/>
</dbReference>
<dbReference type="Proteomes" id="UP000469724">
    <property type="component" value="Unassembled WGS sequence"/>
</dbReference>
<dbReference type="PANTHER" id="PTHR11228:SF7">
    <property type="entry name" value="PQQA PEPTIDE CYCLASE"/>
    <property type="match status" value="1"/>
</dbReference>
<dbReference type="GO" id="GO:0051536">
    <property type="term" value="F:iron-sulfur cluster binding"/>
    <property type="evidence" value="ECO:0007669"/>
    <property type="project" value="UniProtKB-KW"/>
</dbReference>
<evidence type="ECO:0000256" key="1">
    <source>
        <dbReference type="ARBA" id="ARBA00001966"/>
    </source>
</evidence>
<dbReference type="InterPro" id="IPR034391">
    <property type="entry name" value="AdoMet-like_SPASM_containing"/>
</dbReference>
<dbReference type="SFLD" id="SFLDS00029">
    <property type="entry name" value="Radical_SAM"/>
    <property type="match status" value="1"/>
</dbReference>
<comment type="cofactor">
    <cofactor evidence="1">
        <name>[4Fe-4S] cluster</name>
        <dbReference type="ChEBI" id="CHEBI:49883"/>
    </cofactor>
</comment>
<dbReference type="InterPro" id="IPR050377">
    <property type="entry name" value="Radical_SAM_PqqE_MftC-like"/>
</dbReference>
<dbReference type="GO" id="GO:0003824">
    <property type="term" value="F:catalytic activity"/>
    <property type="evidence" value="ECO:0007669"/>
    <property type="project" value="InterPro"/>
</dbReference>
<evidence type="ECO:0000256" key="4">
    <source>
        <dbReference type="ARBA" id="ARBA00022723"/>
    </source>
</evidence>